<dbReference type="EMBL" id="NJES01000706">
    <property type="protein sequence ID" value="PHH69825.1"/>
    <property type="molecule type" value="Genomic_DNA"/>
</dbReference>
<organism evidence="1 2">
    <name type="scientific">Ophiocordyceps camponoti-rufipedis</name>
    <dbReference type="NCBI Taxonomy" id="2004952"/>
    <lineage>
        <taxon>Eukaryota</taxon>
        <taxon>Fungi</taxon>
        <taxon>Dikarya</taxon>
        <taxon>Ascomycota</taxon>
        <taxon>Pezizomycotina</taxon>
        <taxon>Sordariomycetes</taxon>
        <taxon>Hypocreomycetidae</taxon>
        <taxon>Hypocreales</taxon>
        <taxon>Ophiocordycipitaceae</taxon>
        <taxon>Ophiocordyceps</taxon>
    </lineage>
</organism>
<evidence type="ECO:0000313" key="1">
    <source>
        <dbReference type="EMBL" id="PHH69825.1"/>
    </source>
</evidence>
<comment type="caution">
    <text evidence="1">The sequence shown here is derived from an EMBL/GenBank/DDBJ whole genome shotgun (WGS) entry which is preliminary data.</text>
</comment>
<protein>
    <submittedName>
        <fullName evidence="1">Uncharacterized protein</fullName>
    </submittedName>
</protein>
<reference evidence="1 2" key="1">
    <citation type="submission" date="2017-06" db="EMBL/GenBank/DDBJ databases">
        <title>Ant-infecting Ophiocordyceps genomes reveal a high diversity of potential behavioral manipulation genes and a possible major role for enterotoxins.</title>
        <authorList>
            <person name="De Bekker C."/>
            <person name="Evans H.C."/>
            <person name="Brachmann A."/>
            <person name="Hughes D.P."/>
        </authorList>
    </citation>
    <scope>NUCLEOTIDE SEQUENCE [LARGE SCALE GENOMIC DNA]</scope>
    <source>
        <strain evidence="1 2">Map16</strain>
    </source>
</reference>
<name>A0A2C5YK01_9HYPO</name>
<dbReference type="AlphaFoldDB" id="A0A2C5YK01"/>
<evidence type="ECO:0000313" key="2">
    <source>
        <dbReference type="Proteomes" id="UP000226431"/>
    </source>
</evidence>
<dbReference type="OrthoDB" id="10472626at2759"/>
<proteinExistence type="predicted"/>
<keyword evidence="2" id="KW-1185">Reference proteome</keyword>
<dbReference type="Proteomes" id="UP000226431">
    <property type="component" value="Unassembled WGS sequence"/>
</dbReference>
<sequence length="126" mass="13768">MGPLLGPPSLGGMDAADAAADDDAATRCRCCRRSARVWRLWCRGPLASSPLAQLKLLGLARQGSCFSVRHPGSRLLKPEPAPTRHLAHYSSHRRHVALPFFYPPTPLAQPSDPSRTFFFVQSPVLP</sequence>
<gene>
    <name evidence="1" type="ORF">CDD80_6464</name>
</gene>
<accession>A0A2C5YK01</accession>